<keyword evidence="2" id="KW-1185">Reference proteome</keyword>
<accession>A0AAV4XE75</accession>
<proteinExistence type="predicted"/>
<protein>
    <submittedName>
        <fullName evidence="1">Uncharacterized protein</fullName>
    </submittedName>
</protein>
<reference evidence="1 2" key="1">
    <citation type="submission" date="2021-06" db="EMBL/GenBank/DDBJ databases">
        <title>Caerostris extrusa draft genome.</title>
        <authorList>
            <person name="Kono N."/>
            <person name="Arakawa K."/>
        </authorList>
    </citation>
    <scope>NUCLEOTIDE SEQUENCE [LARGE SCALE GENOMIC DNA]</scope>
</reference>
<sequence length="81" mass="9495">MELGQYVKLRLHRRKQMQNSRQGHRQKTGCRKLLPSVYSLFHPGVIGIDSQPPDSGYLLWEPRMFHTNSIDEEFVVLEGQE</sequence>
<gene>
    <name evidence="1" type="ORF">CEXT_45811</name>
</gene>
<comment type="caution">
    <text evidence="1">The sequence shown here is derived from an EMBL/GenBank/DDBJ whole genome shotgun (WGS) entry which is preliminary data.</text>
</comment>
<name>A0AAV4XE75_CAEEX</name>
<dbReference type="AlphaFoldDB" id="A0AAV4XE75"/>
<evidence type="ECO:0000313" key="1">
    <source>
        <dbReference type="EMBL" id="GIY93325.1"/>
    </source>
</evidence>
<dbReference type="EMBL" id="BPLR01017650">
    <property type="protein sequence ID" value="GIY93325.1"/>
    <property type="molecule type" value="Genomic_DNA"/>
</dbReference>
<organism evidence="1 2">
    <name type="scientific">Caerostris extrusa</name>
    <name type="common">Bark spider</name>
    <name type="synonym">Caerostris bankana</name>
    <dbReference type="NCBI Taxonomy" id="172846"/>
    <lineage>
        <taxon>Eukaryota</taxon>
        <taxon>Metazoa</taxon>
        <taxon>Ecdysozoa</taxon>
        <taxon>Arthropoda</taxon>
        <taxon>Chelicerata</taxon>
        <taxon>Arachnida</taxon>
        <taxon>Araneae</taxon>
        <taxon>Araneomorphae</taxon>
        <taxon>Entelegynae</taxon>
        <taxon>Araneoidea</taxon>
        <taxon>Araneidae</taxon>
        <taxon>Caerostris</taxon>
    </lineage>
</organism>
<dbReference type="Proteomes" id="UP001054945">
    <property type="component" value="Unassembled WGS sequence"/>
</dbReference>
<evidence type="ECO:0000313" key="2">
    <source>
        <dbReference type="Proteomes" id="UP001054945"/>
    </source>
</evidence>